<gene>
    <name evidence="1" type="ORF">ERUC_LOCUS6437</name>
</gene>
<dbReference type="Gene3D" id="3.10.450.10">
    <property type="match status" value="1"/>
</dbReference>
<reference evidence="1 2" key="1">
    <citation type="submission" date="2022-03" db="EMBL/GenBank/DDBJ databases">
        <authorList>
            <person name="Macdonald S."/>
            <person name="Ahmed S."/>
            <person name="Newling K."/>
        </authorList>
    </citation>
    <scope>NUCLEOTIDE SEQUENCE [LARGE SCALE GENOMIC DNA]</scope>
</reference>
<evidence type="ECO:0000313" key="1">
    <source>
        <dbReference type="EMBL" id="CAH8313013.1"/>
    </source>
</evidence>
<dbReference type="InterPro" id="IPR006525">
    <property type="entry name" value="Cystatin-related_pln"/>
</dbReference>
<dbReference type="PANTHER" id="PTHR31228">
    <property type="entry name" value="CYSTATIN/MONELLIN SUPERFAMILY PROTEIN"/>
    <property type="match status" value="1"/>
</dbReference>
<name>A0ABC8JC88_ERUVS</name>
<sequence>MVRIEGALVGEECDAWGWYLEDVYFLRKRDDPDWVRPKHIIENEKNKTLQLTPIQEYELINAQIEASEGFDVDWTKARCLYSYHPVEFDEDAFVEKPETNLDLVNMLCDKSIGYYNKENNTAYEFVKALYANFHASVGIMFLITFQVKDPSDNNLVKDFQARVFYSFCSKSQFILCRPKQHQPDSLEVAQNDPKKPRLE</sequence>
<dbReference type="SUPFAM" id="SSF54403">
    <property type="entry name" value="Cystatin/monellin"/>
    <property type="match status" value="1"/>
</dbReference>
<accession>A0ABC8JC88</accession>
<organism evidence="1 2">
    <name type="scientific">Eruca vesicaria subsp. sativa</name>
    <name type="common">Garden rocket</name>
    <name type="synonym">Eruca sativa</name>
    <dbReference type="NCBI Taxonomy" id="29727"/>
    <lineage>
        <taxon>Eukaryota</taxon>
        <taxon>Viridiplantae</taxon>
        <taxon>Streptophyta</taxon>
        <taxon>Embryophyta</taxon>
        <taxon>Tracheophyta</taxon>
        <taxon>Spermatophyta</taxon>
        <taxon>Magnoliopsida</taxon>
        <taxon>eudicotyledons</taxon>
        <taxon>Gunneridae</taxon>
        <taxon>Pentapetalae</taxon>
        <taxon>rosids</taxon>
        <taxon>malvids</taxon>
        <taxon>Brassicales</taxon>
        <taxon>Brassicaceae</taxon>
        <taxon>Brassiceae</taxon>
        <taxon>Eruca</taxon>
    </lineage>
</organism>
<dbReference type="AlphaFoldDB" id="A0ABC8JC88"/>
<protein>
    <submittedName>
        <fullName evidence="1">Uncharacterized protein</fullName>
    </submittedName>
</protein>
<dbReference type="NCBIfam" id="TIGR01638">
    <property type="entry name" value="Atha_cystat_rel"/>
    <property type="match status" value="1"/>
</dbReference>
<dbReference type="EMBL" id="CAKOAT010076044">
    <property type="protein sequence ID" value="CAH8313013.1"/>
    <property type="molecule type" value="Genomic_DNA"/>
</dbReference>
<dbReference type="PANTHER" id="PTHR31228:SF36">
    <property type="entry name" value="CYSTATIN_MONELLIN SUPERFAMILY PROTEIN"/>
    <property type="match status" value="1"/>
</dbReference>
<dbReference type="InterPro" id="IPR046350">
    <property type="entry name" value="Cystatin_sf"/>
</dbReference>
<evidence type="ECO:0000313" key="2">
    <source>
        <dbReference type="Proteomes" id="UP001642260"/>
    </source>
</evidence>
<dbReference type="Proteomes" id="UP001642260">
    <property type="component" value="Unassembled WGS sequence"/>
</dbReference>
<comment type="caution">
    <text evidence="1">The sequence shown here is derived from an EMBL/GenBank/DDBJ whole genome shotgun (WGS) entry which is preliminary data.</text>
</comment>
<keyword evidence="2" id="KW-1185">Reference proteome</keyword>
<proteinExistence type="predicted"/>